<evidence type="ECO:0000313" key="2">
    <source>
        <dbReference type="EMBL" id="KAK1315649.1"/>
    </source>
</evidence>
<keyword evidence="3" id="KW-1185">Reference proteome</keyword>
<name>A0AAV9EQC1_ACOCL</name>
<gene>
    <name evidence="2" type="primary">APC7</name>
    <name evidence="2" type="ORF">QJS10_CPA05g00490</name>
</gene>
<protein>
    <submittedName>
        <fullName evidence="2">Anaphase-promoting complex subunit 7</fullName>
    </submittedName>
</protein>
<reference evidence="2" key="1">
    <citation type="journal article" date="2023" name="Nat. Commun.">
        <title>Diploid and tetraploid genomes of Acorus and the evolution of monocots.</title>
        <authorList>
            <person name="Ma L."/>
            <person name="Liu K.W."/>
            <person name="Li Z."/>
            <person name="Hsiao Y.Y."/>
            <person name="Qi Y."/>
            <person name="Fu T."/>
            <person name="Tang G.D."/>
            <person name="Zhang D."/>
            <person name="Sun W.H."/>
            <person name="Liu D.K."/>
            <person name="Li Y."/>
            <person name="Chen G.Z."/>
            <person name="Liu X.D."/>
            <person name="Liao X.Y."/>
            <person name="Jiang Y.T."/>
            <person name="Yu X."/>
            <person name="Hao Y."/>
            <person name="Huang J."/>
            <person name="Zhao X.W."/>
            <person name="Ke S."/>
            <person name="Chen Y.Y."/>
            <person name="Wu W.L."/>
            <person name="Hsu J.L."/>
            <person name="Lin Y.F."/>
            <person name="Huang M.D."/>
            <person name="Li C.Y."/>
            <person name="Huang L."/>
            <person name="Wang Z.W."/>
            <person name="Zhao X."/>
            <person name="Zhong W.Y."/>
            <person name="Peng D.H."/>
            <person name="Ahmad S."/>
            <person name="Lan S."/>
            <person name="Zhang J.S."/>
            <person name="Tsai W.C."/>
            <person name="Van de Peer Y."/>
            <person name="Liu Z.J."/>
        </authorList>
    </citation>
    <scope>NUCLEOTIDE SEQUENCE</scope>
    <source>
        <strain evidence="2">CP</strain>
    </source>
</reference>
<comment type="caution">
    <text evidence="2">The sequence shown here is derived from an EMBL/GenBank/DDBJ whole genome shotgun (WGS) entry which is preliminary data.</text>
</comment>
<feature type="compositionally biased region" description="Acidic residues" evidence="1">
    <location>
        <begin position="94"/>
        <end position="117"/>
    </location>
</feature>
<sequence>MEASASFVVFSRGPKSNQMAEKLREGEVKSTEWLDVSLTRNKKVLIKKEGYVENTGTSMAGLDMEIWAELNPQNEAAKKGFERLEKQMKGVDPDAPEEDEEDDVEDADGEQDEAELL</sequence>
<dbReference type="EMBL" id="JAUJYO010000005">
    <property type="protein sequence ID" value="KAK1315649.1"/>
    <property type="molecule type" value="Genomic_DNA"/>
</dbReference>
<feature type="compositionally biased region" description="Basic and acidic residues" evidence="1">
    <location>
        <begin position="78"/>
        <end position="92"/>
    </location>
</feature>
<feature type="region of interest" description="Disordered" evidence="1">
    <location>
        <begin position="78"/>
        <end position="117"/>
    </location>
</feature>
<accession>A0AAV9EQC1</accession>
<organism evidence="2 3">
    <name type="scientific">Acorus calamus</name>
    <name type="common">Sweet flag</name>
    <dbReference type="NCBI Taxonomy" id="4465"/>
    <lineage>
        <taxon>Eukaryota</taxon>
        <taxon>Viridiplantae</taxon>
        <taxon>Streptophyta</taxon>
        <taxon>Embryophyta</taxon>
        <taxon>Tracheophyta</taxon>
        <taxon>Spermatophyta</taxon>
        <taxon>Magnoliopsida</taxon>
        <taxon>Liliopsida</taxon>
        <taxon>Acoraceae</taxon>
        <taxon>Acorus</taxon>
    </lineage>
</organism>
<evidence type="ECO:0000256" key="1">
    <source>
        <dbReference type="SAM" id="MobiDB-lite"/>
    </source>
</evidence>
<evidence type="ECO:0000313" key="3">
    <source>
        <dbReference type="Proteomes" id="UP001180020"/>
    </source>
</evidence>
<dbReference type="AlphaFoldDB" id="A0AAV9EQC1"/>
<proteinExistence type="predicted"/>
<dbReference type="Proteomes" id="UP001180020">
    <property type="component" value="Unassembled WGS sequence"/>
</dbReference>
<reference evidence="2" key="2">
    <citation type="submission" date="2023-06" db="EMBL/GenBank/DDBJ databases">
        <authorList>
            <person name="Ma L."/>
            <person name="Liu K.-W."/>
            <person name="Li Z."/>
            <person name="Hsiao Y.-Y."/>
            <person name="Qi Y."/>
            <person name="Fu T."/>
            <person name="Tang G."/>
            <person name="Zhang D."/>
            <person name="Sun W.-H."/>
            <person name="Liu D.-K."/>
            <person name="Li Y."/>
            <person name="Chen G.-Z."/>
            <person name="Liu X.-D."/>
            <person name="Liao X.-Y."/>
            <person name="Jiang Y.-T."/>
            <person name="Yu X."/>
            <person name="Hao Y."/>
            <person name="Huang J."/>
            <person name="Zhao X.-W."/>
            <person name="Ke S."/>
            <person name="Chen Y.-Y."/>
            <person name="Wu W.-L."/>
            <person name="Hsu J.-L."/>
            <person name="Lin Y.-F."/>
            <person name="Huang M.-D."/>
            <person name="Li C.-Y."/>
            <person name="Huang L."/>
            <person name="Wang Z.-W."/>
            <person name="Zhao X."/>
            <person name="Zhong W.-Y."/>
            <person name="Peng D.-H."/>
            <person name="Ahmad S."/>
            <person name="Lan S."/>
            <person name="Zhang J.-S."/>
            <person name="Tsai W.-C."/>
            <person name="Van De Peer Y."/>
            <person name="Liu Z.-J."/>
        </authorList>
    </citation>
    <scope>NUCLEOTIDE SEQUENCE</scope>
    <source>
        <strain evidence="2">CP</strain>
        <tissue evidence="2">Leaves</tissue>
    </source>
</reference>